<evidence type="ECO:0000256" key="1">
    <source>
        <dbReference type="ARBA" id="ARBA00005234"/>
    </source>
</evidence>
<comment type="similarity">
    <text evidence="1">Belongs to the peptidase C48 family.</text>
</comment>
<dbReference type="Gene3D" id="3.40.395.10">
    <property type="entry name" value="Adenoviral Proteinase, Chain A"/>
    <property type="match status" value="1"/>
</dbReference>
<dbReference type="GO" id="GO:0008234">
    <property type="term" value="F:cysteine-type peptidase activity"/>
    <property type="evidence" value="ECO:0007669"/>
    <property type="project" value="InterPro"/>
</dbReference>
<comment type="caution">
    <text evidence="6">The sequence shown here is derived from an EMBL/GenBank/DDBJ whole genome shotgun (WGS) entry which is preliminary data.</text>
</comment>
<dbReference type="InterPro" id="IPR003653">
    <property type="entry name" value="Peptidase_C48_C"/>
</dbReference>
<dbReference type="SUPFAM" id="SSF54001">
    <property type="entry name" value="Cysteine proteinases"/>
    <property type="match status" value="1"/>
</dbReference>
<organism evidence="6 7">
    <name type="scientific">Trametes pubescens</name>
    <name type="common">White-rot fungus</name>
    <dbReference type="NCBI Taxonomy" id="154538"/>
    <lineage>
        <taxon>Eukaryota</taxon>
        <taxon>Fungi</taxon>
        <taxon>Dikarya</taxon>
        <taxon>Basidiomycota</taxon>
        <taxon>Agaricomycotina</taxon>
        <taxon>Agaricomycetes</taxon>
        <taxon>Polyporales</taxon>
        <taxon>Polyporaceae</taxon>
        <taxon>Trametes</taxon>
    </lineage>
</organism>
<dbReference type="GO" id="GO:0019783">
    <property type="term" value="F:ubiquitin-like protein peptidase activity"/>
    <property type="evidence" value="ECO:0007669"/>
    <property type="project" value="UniProtKB-ARBA"/>
</dbReference>
<dbReference type="EMBL" id="MNAD01000145">
    <property type="protein sequence ID" value="OJT15666.1"/>
    <property type="molecule type" value="Genomic_DNA"/>
</dbReference>
<keyword evidence="3" id="KW-0378">Hydrolase</keyword>
<reference evidence="6 7" key="1">
    <citation type="submission" date="2016-10" db="EMBL/GenBank/DDBJ databases">
        <title>Genome sequence of the basidiomycete white-rot fungus Trametes pubescens.</title>
        <authorList>
            <person name="Makela M.R."/>
            <person name="Granchi Z."/>
            <person name="Peng M."/>
            <person name="De Vries R.P."/>
            <person name="Grigoriev I."/>
            <person name="Riley R."/>
            <person name="Hilden K."/>
        </authorList>
    </citation>
    <scope>NUCLEOTIDE SEQUENCE [LARGE SCALE GENOMIC DNA]</scope>
    <source>
        <strain evidence="6 7">FBCC735</strain>
    </source>
</reference>
<dbReference type="OMA" id="WTLLKID"/>
<feature type="region of interest" description="Disordered" evidence="4">
    <location>
        <begin position="652"/>
        <end position="683"/>
    </location>
</feature>
<dbReference type="OrthoDB" id="3268677at2759"/>
<dbReference type="Proteomes" id="UP000184267">
    <property type="component" value="Unassembled WGS sequence"/>
</dbReference>
<dbReference type="GO" id="GO:0006508">
    <property type="term" value="P:proteolysis"/>
    <property type="evidence" value="ECO:0007669"/>
    <property type="project" value="UniProtKB-KW"/>
</dbReference>
<feature type="region of interest" description="Disordered" evidence="4">
    <location>
        <begin position="823"/>
        <end position="844"/>
    </location>
</feature>
<name>A0A1M2W762_TRAPU</name>
<dbReference type="InterPro" id="IPR038765">
    <property type="entry name" value="Papain-like_cys_pep_sf"/>
</dbReference>
<dbReference type="PROSITE" id="PS50600">
    <property type="entry name" value="ULP_PROTEASE"/>
    <property type="match status" value="1"/>
</dbReference>
<accession>A0A1M2W762</accession>
<evidence type="ECO:0000259" key="5">
    <source>
        <dbReference type="PROSITE" id="PS50600"/>
    </source>
</evidence>
<dbReference type="STRING" id="154538.A0A1M2W762"/>
<keyword evidence="2" id="KW-0645">Protease</keyword>
<keyword evidence="7" id="KW-1185">Reference proteome</keyword>
<evidence type="ECO:0000313" key="7">
    <source>
        <dbReference type="Proteomes" id="UP000184267"/>
    </source>
</evidence>
<evidence type="ECO:0000313" key="6">
    <source>
        <dbReference type="EMBL" id="OJT15666.1"/>
    </source>
</evidence>
<evidence type="ECO:0000256" key="4">
    <source>
        <dbReference type="SAM" id="MobiDB-lite"/>
    </source>
</evidence>
<evidence type="ECO:0000256" key="2">
    <source>
        <dbReference type="ARBA" id="ARBA00022670"/>
    </source>
</evidence>
<feature type="region of interest" description="Disordered" evidence="4">
    <location>
        <begin position="783"/>
        <end position="802"/>
    </location>
</feature>
<protein>
    <recommendedName>
        <fullName evidence="5">Ubiquitin-like protease family profile domain-containing protein</fullName>
    </recommendedName>
</protein>
<evidence type="ECO:0000256" key="3">
    <source>
        <dbReference type="ARBA" id="ARBA00022801"/>
    </source>
</evidence>
<proteinExistence type="inferred from homology"/>
<feature type="domain" description="Ubiquitin-like protease family profile" evidence="5">
    <location>
        <begin position="204"/>
        <end position="372"/>
    </location>
</feature>
<sequence length="2025" mass="222059">MAPPAPMLIDDTPVSDPTQFIHSDWIGCGKTYPHTDTPAFILAARQEALAIPASHASLLPDPKSSVLDLLAFTLPSGPSVVVTLQQADRAFSFDEPTDDLKVLARRPVPSMKFLAKLQKAFGQAWFSGARSIVDGSRKHSRVPLQALTYWTEVQILLLKKAKWQSAEMWLTRWEREPDFLEEADHTRILLGSLPWSARVQALGSDTSADNLARLLSDDWLDDELVNMLTQGIYARARLDPALAFDVVVLPLALQQVLRNAATQNNYDHTLLRRGNGHITRGRSRLYFPVNLKGVHWVPCMIDMKERAIRYGDSLSISVKDNPKMETVVKDLQGWLLHTLNITFRDDGNSLAYGMQLDSHSCGVCTVNTIEHAILGTELFTHHSRHVWRARYFNRLVMAHNDDVNMRANDRLAAPTLQNNAPLTTVTPTILLPHAASSVAMLSAATPSAIALSSAAPSVVTPSTDAYSAVAPSADAYSTVAPPADAHFADAHSADPYSLVVSSVVALAAVVHPVDAHPVDTPPLDAHSADAPSAIVSSTVVPSAVAPIVTPSAVASSMIASSAIASSAIAPSAVASSAVTSSAVVPSTVASKSSTIVSSTVIVPSAATPSAIAPSAVALPLLSTVVLQEQPPSSAASRETLFAVSLHAKRVSHKRTCPSQATQPSRAEPAFLQDEYSSDGGEPSHVAKKVRTEGGVVGISASAIASQKLKASMRAGTLKINPTRLATFKESCRAYDKAAKFKLEDKWLVFHSACGKWYTMKEAYQVDRFGSHVTKCPVRLKQLASAHPMTKKKDPPKGARRPVSESLLQTSTMDHWAKELGWKKSVRTKPKPLEPKTSPVPDPAAPQAVAEMSGVEETAVPVKEYECKMLPCPGITASCEARVVTYVERTGALGGGAPSVTTIARDVFADESIVYADLSDDDKRTVRTEQKHRWAWRNDHTALAVFSTSCKKTVSGELRLGSMCSSCEDVLHLKVFRNALTVPVPDDENYKYLNDQYRNVVLGKVFTRAHGINELLEDTTSPESVFTRFSLMAQQGKFDGDGHTVFLELIKAMVETQDRADRGVGKQNFNYGPALIEFAHTCVITSPELYRALQMHLQLPAPRTLGRQRAKLPPFPTDICDRTFENAKKYLADINYVDGPVALSCDDTKLHASWRTYYDVQKDQHFLVGGTGPPIALANVDELRKILKDAEEKDKATKLRLWCLQPTLPKVPPIILAAMAIPNSLTAEELYMFLLVILHGLIDASIKVVSYAADGTETERSVQRMLVERADMVHTYAVTHPISGDDIPIRIAIIRGQAIVVVQDSKHGAKTFRNGACTGARSITLANHLVLFSMLQDLAFSPGSPLYHRDVEKLDRQDDNAATRLYASATLDHIVKSFPEYIGLMVYLFVFGELIDAYQNRAISHRERIKMALRTKFFIQLWSRFLEKAGYPPSRYCISREALDICAILVDGLIALVIVHRDHMGDRTHPFVPWLHSTEACEHVFGECRKLIKDFTHLDFIYMVPRLFILIRAACRIARTTDPRGRAGGYAHTYFDAGDADLALLAIFPSDADIAAAAQEAWDEAANLWELLGVNPPDLFPPAPAPTTDTDGTATPIVLPSVASWFRPGEDPVYDYDDYEISDDEWADEDEEVELSESLQLQQILDEEQNTPTRTRVTDERMLSLTCAAVALTMNDISQVQAYEELTDVEKAVVIQEDSQCVTNAFAAITLPALAFLPAEPLRPFDRPQASLPSEIDFSTMILVRQKHETERARKGIRTREDDAVNAATGEASKLAKRKESARQALIRRMQEVLREEQGRAIGTGLERDARWRAHVTAASRLASEATGNSANAALAAGARGAAVVKRRLKHYQEQKIPGFQDLADALVGSPASSLRHQFLVVGSYVLVLHKSRVYVGHVRAIYVRSGGKNGFHSSHQEVKSIGLVSYVVLQLYEHAFNQRFRAVHQDLASLQTFRFLHVTSDSLLLRLPAECTLSTDQRTLEIDVCGYDIYTALSSAKVLPGVLEVAKLLARARRARQPDEGDGGA</sequence>
<gene>
    <name evidence="6" type="ORF">TRAPUB_5494</name>
</gene>
<dbReference type="Pfam" id="PF02902">
    <property type="entry name" value="Peptidase_C48"/>
    <property type="match status" value="1"/>
</dbReference>